<keyword evidence="6" id="KW-0333">Golgi apparatus</keyword>
<evidence type="ECO:0000256" key="9">
    <source>
        <dbReference type="ARBA" id="ARBA00062546"/>
    </source>
</evidence>
<dbReference type="AlphaFoldDB" id="A0A1Y1XE55"/>
<evidence type="ECO:0000256" key="5">
    <source>
        <dbReference type="ARBA" id="ARBA00022927"/>
    </source>
</evidence>
<dbReference type="InterPro" id="IPR017107">
    <property type="entry name" value="AP1_complex_gsu"/>
</dbReference>
<evidence type="ECO:0000256" key="4">
    <source>
        <dbReference type="ARBA" id="ARBA00022448"/>
    </source>
</evidence>
<dbReference type="GO" id="GO:0006886">
    <property type="term" value="P:intracellular protein transport"/>
    <property type="evidence" value="ECO:0007669"/>
    <property type="project" value="InterPro"/>
</dbReference>
<dbReference type="InterPro" id="IPR011989">
    <property type="entry name" value="ARM-like"/>
</dbReference>
<keyword evidence="5" id="KW-0653">Protein transport</keyword>
<comment type="subunit">
    <text evidence="9">Adaptor protein complex 1 (AP-1) is a heterotetramer composed of two large adaptins (gamma-type subunit APL4 and beta-type subunit APL2), a medium adaptin (mu-type subunit APM1) and a small adaptin (sigma-type subunit APS1). AP-1 interacts with clathrin.</text>
</comment>
<dbReference type="GO" id="GO:0030121">
    <property type="term" value="C:AP-1 adaptor complex"/>
    <property type="evidence" value="ECO:0007669"/>
    <property type="project" value="InterPro"/>
</dbReference>
<accession>A0A1Y1XE55</accession>
<keyword evidence="4" id="KW-0813">Transport</keyword>
<keyword evidence="8" id="KW-0968">Cytoplasmic vesicle</keyword>
<keyword evidence="13" id="KW-1185">Reference proteome</keyword>
<feature type="domain" description="Clathrin/coatomer adaptor adaptin-like N-terminal" evidence="11">
    <location>
        <begin position="38"/>
        <end position="605"/>
    </location>
</feature>
<dbReference type="PANTHER" id="PTHR22780">
    <property type="entry name" value="ADAPTIN, ALPHA/GAMMA/EPSILON"/>
    <property type="match status" value="1"/>
</dbReference>
<evidence type="ECO:0000256" key="8">
    <source>
        <dbReference type="ARBA" id="ARBA00023329"/>
    </source>
</evidence>
<comment type="subcellular location">
    <subcellularLocation>
        <location evidence="1">Cytoplasmic vesicle membrane</location>
    </subcellularLocation>
    <subcellularLocation>
        <location evidence="2">Golgi apparatus</location>
    </subcellularLocation>
</comment>
<comment type="caution">
    <text evidence="12">The sequence shown here is derived from an EMBL/GenBank/DDBJ whole genome shotgun (WGS) entry which is preliminary data.</text>
</comment>
<keyword evidence="7" id="KW-0472">Membrane</keyword>
<evidence type="ECO:0000313" key="13">
    <source>
        <dbReference type="Proteomes" id="UP000193944"/>
    </source>
</evidence>
<evidence type="ECO:0000256" key="10">
    <source>
        <dbReference type="ARBA" id="ARBA00076192"/>
    </source>
</evidence>
<organism evidence="12 13">
    <name type="scientific">Anaeromyces robustus</name>
    <dbReference type="NCBI Taxonomy" id="1754192"/>
    <lineage>
        <taxon>Eukaryota</taxon>
        <taxon>Fungi</taxon>
        <taxon>Fungi incertae sedis</taxon>
        <taxon>Chytridiomycota</taxon>
        <taxon>Chytridiomycota incertae sedis</taxon>
        <taxon>Neocallimastigomycetes</taxon>
        <taxon>Neocallimastigales</taxon>
        <taxon>Neocallimastigaceae</taxon>
        <taxon>Anaeromyces</taxon>
    </lineage>
</organism>
<proteinExistence type="inferred from homology"/>
<dbReference type="OrthoDB" id="28053at2759"/>
<dbReference type="FunFam" id="1.25.10.10:FF:000030">
    <property type="entry name" value="AP-1 complex subunit gamma"/>
    <property type="match status" value="1"/>
</dbReference>
<gene>
    <name evidence="12" type="ORF">BCR32DRAFT_261019</name>
</gene>
<dbReference type="InterPro" id="IPR050840">
    <property type="entry name" value="Adaptor_Complx_Large_Subunit"/>
</dbReference>
<dbReference type="GO" id="GO:0016192">
    <property type="term" value="P:vesicle-mediated transport"/>
    <property type="evidence" value="ECO:0007669"/>
    <property type="project" value="InterPro"/>
</dbReference>
<evidence type="ECO:0000313" key="12">
    <source>
        <dbReference type="EMBL" id="ORX84048.1"/>
    </source>
</evidence>
<dbReference type="InterPro" id="IPR002553">
    <property type="entry name" value="Clathrin/coatomer_adapt-like_N"/>
</dbReference>
<dbReference type="SUPFAM" id="SSF48371">
    <property type="entry name" value="ARM repeat"/>
    <property type="match status" value="1"/>
</dbReference>
<evidence type="ECO:0000259" key="11">
    <source>
        <dbReference type="Pfam" id="PF01602"/>
    </source>
</evidence>
<evidence type="ECO:0000256" key="6">
    <source>
        <dbReference type="ARBA" id="ARBA00023034"/>
    </source>
</evidence>
<evidence type="ECO:0000256" key="7">
    <source>
        <dbReference type="ARBA" id="ARBA00023136"/>
    </source>
</evidence>
<evidence type="ECO:0000256" key="2">
    <source>
        <dbReference type="ARBA" id="ARBA00004555"/>
    </source>
</evidence>
<evidence type="ECO:0000256" key="1">
    <source>
        <dbReference type="ARBA" id="ARBA00004156"/>
    </source>
</evidence>
<comment type="similarity">
    <text evidence="3">Belongs to the adaptor complexes large subunit family.</text>
</comment>
<dbReference type="Pfam" id="PF01602">
    <property type="entry name" value="Adaptin_N"/>
    <property type="match status" value="1"/>
</dbReference>
<dbReference type="Gene3D" id="1.25.10.10">
    <property type="entry name" value="Leucine-rich Repeat Variant"/>
    <property type="match status" value="1"/>
</dbReference>
<reference evidence="12 13" key="1">
    <citation type="submission" date="2016-08" db="EMBL/GenBank/DDBJ databases">
        <title>A Parts List for Fungal Cellulosomes Revealed by Comparative Genomics.</title>
        <authorList>
            <consortium name="DOE Joint Genome Institute"/>
            <person name="Haitjema C.H."/>
            <person name="Gilmore S.P."/>
            <person name="Henske J.K."/>
            <person name="Solomon K.V."/>
            <person name="De Groot R."/>
            <person name="Kuo A."/>
            <person name="Mondo S.J."/>
            <person name="Salamov A.A."/>
            <person name="Labutti K."/>
            <person name="Zhao Z."/>
            <person name="Chiniquy J."/>
            <person name="Barry K."/>
            <person name="Brewer H.M."/>
            <person name="Purvine S.O."/>
            <person name="Wright A.T."/>
            <person name="Boxma B."/>
            <person name="Van Alen T."/>
            <person name="Hackstein J.H."/>
            <person name="Baker S.E."/>
            <person name="Grigoriev I.V."/>
            <person name="O'Malley M.A."/>
        </authorList>
    </citation>
    <scope>NUCLEOTIDE SEQUENCE [LARGE SCALE GENOMIC DNA]</scope>
    <source>
        <strain evidence="12 13">S4</strain>
    </source>
</reference>
<dbReference type="PIRSF" id="PIRSF037094">
    <property type="entry name" value="AP1_complex_gamma"/>
    <property type="match status" value="1"/>
</dbReference>
<name>A0A1Y1XE55_9FUNG</name>
<sequence length="639" mass="72150">MDTSVQLKQIQSFVNKLGVMRLKDLIKAVRNCKTAADERAVIAKESAFIRTQFKEENNDTRHINVSKLLYIFMLGYPAHFGQIECLKLVASNKFSDKRLGYLGIMLLLDENQEVLTLVTNSLKNDLNHSNMFNVGLALCTLGNISSVEMARDLSSEVEKLLGNSNTYIRKKAALCALRIIRKVPDLLDNYVIRANKLLNEEKNHAILLTGTTLLIEMCQLSKNVLNDTRKNVPRLVRILRNLVNNNYSAEHDVNGVSDPFLQVQILRLLRLLGHNNVEASDLMNDVLAQVATNTDNAKNVGNSILYETVLTIMNIESEKSLQVMAINILGRFLSNRDNNIKYVALTTLCQVASILTDSSSLQRHSSTIIDCIKDTDISIRKRAIDLAFILMNRQNIRVLARELLVSLETTTNEEKSKISRRLCECANRYKPNKRWEIDTVCRVLKIAGGHVEQDVINNFIRLISTSSTELQQYATSKLYNILNKKNDTVESQEGLQLATIWCIGEYCDLLLQSPLDDSLAINDEDETNNSSTEIPSETEVIDLLERLIEGSHVTNKIRQYILIALVKLTNKLSSNCRDRNNSIIAKYKTNINLEIQQRAVEFSSLNNLNDDIRSVVLDRMPALENTKEKKSSSSSSNVS</sequence>
<dbReference type="Proteomes" id="UP000193944">
    <property type="component" value="Unassembled WGS sequence"/>
</dbReference>
<protein>
    <recommendedName>
        <fullName evidence="10">Gamma-adaptin</fullName>
    </recommendedName>
</protein>
<reference evidence="12 13" key="2">
    <citation type="submission" date="2016-08" db="EMBL/GenBank/DDBJ databases">
        <title>Pervasive Adenine N6-methylation of Active Genes in Fungi.</title>
        <authorList>
            <consortium name="DOE Joint Genome Institute"/>
            <person name="Mondo S.J."/>
            <person name="Dannebaum R.O."/>
            <person name="Kuo R.C."/>
            <person name="Labutti K."/>
            <person name="Haridas S."/>
            <person name="Kuo A."/>
            <person name="Salamov A."/>
            <person name="Ahrendt S.R."/>
            <person name="Lipzen A."/>
            <person name="Sullivan W."/>
            <person name="Andreopoulos W.B."/>
            <person name="Clum A."/>
            <person name="Lindquist E."/>
            <person name="Daum C."/>
            <person name="Ramamoorthy G.K."/>
            <person name="Gryganskyi A."/>
            <person name="Culley D."/>
            <person name="Magnuson J.K."/>
            <person name="James T.Y."/>
            <person name="O'Malley M.A."/>
            <person name="Stajich J.E."/>
            <person name="Spatafora J.W."/>
            <person name="Visel A."/>
            <person name="Grigoriev I.V."/>
        </authorList>
    </citation>
    <scope>NUCLEOTIDE SEQUENCE [LARGE SCALE GENOMIC DNA]</scope>
    <source>
        <strain evidence="12 13">S4</strain>
    </source>
</reference>
<evidence type="ECO:0000256" key="3">
    <source>
        <dbReference type="ARBA" id="ARBA00006613"/>
    </source>
</evidence>
<dbReference type="EMBL" id="MCFG01000060">
    <property type="protein sequence ID" value="ORX84048.1"/>
    <property type="molecule type" value="Genomic_DNA"/>
</dbReference>
<dbReference type="InterPro" id="IPR016024">
    <property type="entry name" value="ARM-type_fold"/>
</dbReference>
<dbReference type="STRING" id="1754192.A0A1Y1XE55"/>